<evidence type="ECO:0000313" key="2">
    <source>
        <dbReference type="EMBL" id="GMH27961.1"/>
    </source>
</evidence>
<dbReference type="Proteomes" id="UP001279734">
    <property type="component" value="Unassembled WGS sequence"/>
</dbReference>
<organism evidence="2 3">
    <name type="scientific">Nepenthes gracilis</name>
    <name type="common">Slender pitcher plant</name>
    <dbReference type="NCBI Taxonomy" id="150966"/>
    <lineage>
        <taxon>Eukaryota</taxon>
        <taxon>Viridiplantae</taxon>
        <taxon>Streptophyta</taxon>
        <taxon>Embryophyta</taxon>
        <taxon>Tracheophyta</taxon>
        <taxon>Spermatophyta</taxon>
        <taxon>Magnoliopsida</taxon>
        <taxon>eudicotyledons</taxon>
        <taxon>Gunneridae</taxon>
        <taxon>Pentapetalae</taxon>
        <taxon>Caryophyllales</taxon>
        <taxon>Nepenthaceae</taxon>
        <taxon>Nepenthes</taxon>
    </lineage>
</organism>
<sequence>MSSQGSSPTVIHPLNLLNKRSKVDKHRPISFAPPKDPVAWNLDTLCLYLYLHQSGGNLQWRQRSDRLRPEELDAPSIQSECDEGPSSLMATSTPRHASHSRPPGPSPWEETPRKELAKSTIRKGKKINGAPTVIRDLDPGKFSIHRVA</sequence>
<reference evidence="2" key="1">
    <citation type="submission" date="2023-05" db="EMBL/GenBank/DDBJ databases">
        <title>Nepenthes gracilis genome sequencing.</title>
        <authorList>
            <person name="Fukushima K."/>
        </authorList>
    </citation>
    <scope>NUCLEOTIDE SEQUENCE</scope>
    <source>
        <strain evidence="2">SING2019-196</strain>
    </source>
</reference>
<accession>A0AAD3Y5X1</accession>
<dbReference type="AlphaFoldDB" id="A0AAD3Y5X1"/>
<protein>
    <submittedName>
        <fullName evidence="2">Uncharacterized protein</fullName>
    </submittedName>
</protein>
<keyword evidence="3" id="KW-1185">Reference proteome</keyword>
<comment type="caution">
    <text evidence="2">The sequence shown here is derived from an EMBL/GenBank/DDBJ whole genome shotgun (WGS) entry which is preliminary data.</text>
</comment>
<evidence type="ECO:0000313" key="3">
    <source>
        <dbReference type="Proteomes" id="UP001279734"/>
    </source>
</evidence>
<dbReference type="EMBL" id="BSYO01000033">
    <property type="protein sequence ID" value="GMH27961.1"/>
    <property type="molecule type" value="Genomic_DNA"/>
</dbReference>
<feature type="region of interest" description="Disordered" evidence="1">
    <location>
        <begin position="67"/>
        <end position="133"/>
    </location>
</feature>
<gene>
    <name evidence="2" type="ORF">Nepgr_029804</name>
</gene>
<evidence type="ECO:0000256" key="1">
    <source>
        <dbReference type="SAM" id="MobiDB-lite"/>
    </source>
</evidence>
<name>A0AAD3Y5X1_NEPGR</name>
<proteinExistence type="predicted"/>